<dbReference type="PANTHER" id="PTHR37816">
    <property type="entry name" value="YALI0E33011P"/>
    <property type="match status" value="1"/>
</dbReference>
<dbReference type="PANTHER" id="PTHR37816:SF2">
    <property type="entry name" value="DNA TOPOLOGY MODULATION PROTEIN FLAR-RELATED PROTEIN"/>
    <property type="match status" value="1"/>
</dbReference>
<reference evidence="1" key="2">
    <citation type="submission" date="2020-09" db="EMBL/GenBank/DDBJ databases">
        <authorList>
            <person name="Sun Q."/>
            <person name="Zhou Y."/>
        </authorList>
    </citation>
    <scope>NUCLEOTIDE SEQUENCE</scope>
    <source>
        <strain evidence="1">CGMCC 1.7081</strain>
    </source>
</reference>
<reference evidence="1" key="1">
    <citation type="journal article" date="2014" name="Int. J. Syst. Evol. Microbiol.">
        <title>Complete genome sequence of Corynebacterium casei LMG S-19264T (=DSM 44701T), isolated from a smear-ripened cheese.</title>
        <authorList>
            <consortium name="US DOE Joint Genome Institute (JGI-PGF)"/>
            <person name="Walter F."/>
            <person name="Albersmeier A."/>
            <person name="Kalinowski J."/>
            <person name="Ruckert C."/>
        </authorList>
    </citation>
    <scope>NUCLEOTIDE SEQUENCE</scope>
    <source>
        <strain evidence="1">CGMCC 1.7081</strain>
    </source>
</reference>
<dbReference type="SUPFAM" id="SSF52540">
    <property type="entry name" value="P-loop containing nucleoside triphosphate hydrolases"/>
    <property type="match status" value="1"/>
</dbReference>
<name>A0A8J3H5S5_9RHOB</name>
<accession>A0A8J3H5S5</accession>
<sequence length="184" mass="20886">MKRVMIVGQPGSGKSTLARALGARSGLPVTHVDHIHWQSGWVERPRAERVEMALAVERGPEWIFEGGLSETYDHRLSRADTLIVLDLPLWLRAWRVLRRTLRHYGRTRPDLPADCPERFDAEFWRWIWDTRQTAAVKNRALIGQVGPGVAVHHLTGPRAVRRFLSTLDAGRKSGQKARHGTGHD</sequence>
<dbReference type="AlphaFoldDB" id="A0A8J3H5S5"/>
<evidence type="ECO:0000313" key="1">
    <source>
        <dbReference type="EMBL" id="GHG82845.1"/>
    </source>
</evidence>
<comment type="caution">
    <text evidence="1">The sequence shown here is derived from an EMBL/GenBank/DDBJ whole genome shotgun (WGS) entry which is preliminary data.</text>
</comment>
<evidence type="ECO:0000313" key="2">
    <source>
        <dbReference type="Proteomes" id="UP000611500"/>
    </source>
</evidence>
<dbReference type="Proteomes" id="UP000611500">
    <property type="component" value="Unassembled WGS sequence"/>
</dbReference>
<dbReference type="Gene3D" id="3.40.50.300">
    <property type="entry name" value="P-loop containing nucleotide triphosphate hydrolases"/>
    <property type="match status" value="1"/>
</dbReference>
<gene>
    <name evidence="1" type="ORF">GCM10010961_07690</name>
</gene>
<dbReference type="InterPro" id="IPR052922">
    <property type="entry name" value="Cytidylate_Kinase-2"/>
</dbReference>
<dbReference type="RefSeq" id="WP_035366207.1">
    <property type="nucleotide sequence ID" value="NZ_BNAP01000002.1"/>
</dbReference>
<dbReference type="InterPro" id="IPR027417">
    <property type="entry name" value="P-loop_NTPase"/>
</dbReference>
<keyword evidence="2" id="KW-1185">Reference proteome</keyword>
<protein>
    <submittedName>
        <fullName evidence="1">ATPase AAA</fullName>
    </submittedName>
</protein>
<organism evidence="1 2">
    <name type="scientific">Pseudodonghicola xiamenensis</name>
    <dbReference type="NCBI Taxonomy" id="337702"/>
    <lineage>
        <taxon>Bacteria</taxon>
        <taxon>Pseudomonadati</taxon>
        <taxon>Pseudomonadota</taxon>
        <taxon>Alphaproteobacteria</taxon>
        <taxon>Rhodobacterales</taxon>
        <taxon>Paracoccaceae</taxon>
        <taxon>Pseudodonghicola</taxon>
    </lineage>
</organism>
<proteinExistence type="predicted"/>
<dbReference type="EMBL" id="BNAP01000002">
    <property type="protein sequence ID" value="GHG82845.1"/>
    <property type="molecule type" value="Genomic_DNA"/>
</dbReference>